<proteinExistence type="predicted"/>
<evidence type="ECO:0000313" key="1">
    <source>
        <dbReference type="EMBL" id="SEM31693.1"/>
    </source>
</evidence>
<dbReference type="Proteomes" id="UP000198677">
    <property type="component" value="Unassembled WGS sequence"/>
</dbReference>
<gene>
    <name evidence="1" type="ORF">SAMN05444583_1322</name>
</gene>
<dbReference type="OrthoDB" id="4460548at2"/>
<dbReference type="AlphaFoldDB" id="A0A1H7XDC9"/>
<accession>A0A1H7XDC9</accession>
<dbReference type="EMBL" id="FOAW01000032">
    <property type="protein sequence ID" value="SEM31693.1"/>
    <property type="molecule type" value="Genomic_DNA"/>
</dbReference>
<organism evidence="1 2">
    <name type="scientific">Rhodococcus maanshanensis</name>
    <dbReference type="NCBI Taxonomy" id="183556"/>
    <lineage>
        <taxon>Bacteria</taxon>
        <taxon>Bacillati</taxon>
        <taxon>Actinomycetota</taxon>
        <taxon>Actinomycetes</taxon>
        <taxon>Mycobacteriales</taxon>
        <taxon>Nocardiaceae</taxon>
        <taxon>Rhodococcus</taxon>
    </lineage>
</organism>
<evidence type="ECO:0000313" key="2">
    <source>
        <dbReference type="Proteomes" id="UP000198677"/>
    </source>
</evidence>
<keyword evidence="2" id="KW-1185">Reference proteome</keyword>
<protein>
    <submittedName>
        <fullName evidence="1">Uncharacterized protein</fullName>
    </submittedName>
</protein>
<sequence length="64" mass="6676">MAGSRSDNNYYAVAMQFRRSDGSTSHGVWGLGGGPVPTEGQALTVIATGAPLVNVDQSAWEHTV</sequence>
<name>A0A1H7XDC9_9NOCA</name>
<reference evidence="2" key="1">
    <citation type="submission" date="2016-10" db="EMBL/GenBank/DDBJ databases">
        <authorList>
            <person name="Varghese N."/>
            <person name="Submissions S."/>
        </authorList>
    </citation>
    <scope>NUCLEOTIDE SEQUENCE [LARGE SCALE GENOMIC DNA]</scope>
    <source>
        <strain evidence="2">DSM 44675</strain>
    </source>
</reference>